<dbReference type="EMBL" id="QHCT01000001">
    <property type="protein sequence ID" value="RHX93059.1"/>
    <property type="molecule type" value="Genomic_DNA"/>
</dbReference>
<accession>A0A396ZC34</accession>
<feature type="domain" description="CzcB-like barrel-sandwich hybrid" evidence="4">
    <location>
        <begin position="90"/>
        <end position="235"/>
    </location>
</feature>
<evidence type="ECO:0000313" key="6">
    <source>
        <dbReference type="EMBL" id="RHX93059.1"/>
    </source>
</evidence>
<reference evidence="7" key="1">
    <citation type="submission" date="2018-05" db="EMBL/GenBank/DDBJ databases">
        <title>Leptospira yasudae sp. nov. and Leptospira stimsonii sp. nov., two pathogenic species of the genus Leptospira isolated from environmental sources.</title>
        <authorList>
            <person name="Casanovas-Massana A."/>
            <person name="Hamond C."/>
            <person name="Santos L.A."/>
            <person name="Hacker K.P."/>
            <person name="Balassiano I."/>
            <person name="Medeiros M.A."/>
            <person name="Reis M.G."/>
            <person name="Ko A.I."/>
            <person name="Wunder E.A."/>
        </authorList>
    </citation>
    <scope>NUCLEOTIDE SEQUENCE [LARGE SCALE GENOMIC DNA]</scope>
    <source>
        <strain evidence="7">Yale</strain>
    </source>
</reference>
<dbReference type="GO" id="GO:0016020">
    <property type="term" value="C:membrane"/>
    <property type="evidence" value="ECO:0007669"/>
    <property type="project" value="InterPro"/>
</dbReference>
<feature type="domain" description="CusB-like beta-barrel" evidence="3">
    <location>
        <begin position="243"/>
        <end position="314"/>
    </location>
</feature>
<dbReference type="InterPro" id="IPR051909">
    <property type="entry name" value="MFP_Cation_Efflux"/>
</dbReference>
<dbReference type="Gene3D" id="2.40.50.100">
    <property type="match status" value="1"/>
</dbReference>
<comment type="caution">
    <text evidence="6">The sequence shown here is derived from an EMBL/GenBank/DDBJ whole genome shotgun (WGS) entry which is preliminary data.</text>
</comment>
<evidence type="ECO:0000259" key="5">
    <source>
        <dbReference type="Pfam" id="PF25975"/>
    </source>
</evidence>
<organism evidence="6 7">
    <name type="scientific">Leptospira stimsonii</name>
    <dbReference type="NCBI Taxonomy" id="2202203"/>
    <lineage>
        <taxon>Bacteria</taxon>
        <taxon>Pseudomonadati</taxon>
        <taxon>Spirochaetota</taxon>
        <taxon>Spirochaetia</taxon>
        <taxon>Leptospirales</taxon>
        <taxon>Leptospiraceae</taxon>
        <taxon>Leptospira</taxon>
    </lineage>
</organism>
<evidence type="ECO:0000256" key="2">
    <source>
        <dbReference type="ARBA" id="ARBA00022448"/>
    </source>
</evidence>
<dbReference type="OrthoDB" id="9806939at2"/>
<dbReference type="Gene3D" id="1.10.287.470">
    <property type="entry name" value="Helix hairpin bin"/>
    <property type="match status" value="1"/>
</dbReference>
<dbReference type="Pfam" id="PF25973">
    <property type="entry name" value="BSH_CzcB"/>
    <property type="match status" value="1"/>
</dbReference>
<sequence length="393" mass="42869">MINFLSRYKTTIVLLAVLGAGYFGYKKFVSKKADEKKPVAVSKSRFTVSEEILKRHPLSVVSLREVASVDEVALPGRISYDPESMARAGSTVEARIKKVLVREGDHVSQGSPLAILSSVMLGEVEASYVKARASLEALKLQADRAKELFDMKVTSAKDYEFANMQYKTAKTEVETTRIKLENYGLTPGEIAGIERGVYVSSNLVLRSPINGEVTERKAIQGQQVTRNEDLFTIANLTNLMVLLEVYEKDIGSISEGADAMIYPLGDEKSPGIKGEVAYVGTVLDNVKRTAKLRIMVSNRNGKLKPGQSVTAKVKGIVANTGSEARKTLPLEAVHEIEGKSVVFIQNDDGSFEATEVLTGETVGDEVIIKSGLREGAQVVSRGSFILKSEYLKL</sequence>
<dbReference type="Gene3D" id="2.40.30.170">
    <property type="match status" value="1"/>
</dbReference>
<comment type="similarity">
    <text evidence="1">Belongs to the membrane fusion protein (MFP) (TC 8.A.1) family.</text>
</comment>
<evidence type="ECO:0000313" key="7">
    <source>
        <dbReference type="Proteomes" id="UP000265798"/>
    </source>
</evidence>
<protein>
    <submittedName>
        <fullName evidence="6">Efflux RND transporter periplasmic adaptor subunit</fullName>
    </submittedName>
</protein>
<dbReference type="PANTHER" id="PTHR30097:SF16">
    <property type="entry name" value="CATION EFFLUX SYSTEM (CZCB-LIKE)"/>
    <property type="match status" value="1"/>
</dbReference>
<dbReference type="AlphaFoldDB" id="A0A396ZC34"/>
<dbReference type="InterPro" id="IPR058647">
    <property type="entry name" value="BSH_CzcB-like"/>
</dbReference>
<dbReference type="Proteomes" id="UP000265798">
    <property type="component" value="Unassembled WGS sequence"/>
</dbReference>
<dbReference type="NCBIfam" id="TIGR01730">
    <property type="entry name" value="RND_mfp"/>
    <property type="match status" value="1"/>
</dbReference>
<dbReference type="InterPro" id="IPR006143">
    <property type="entry name" value="RND_pump_MFP"/>
</dbReference>
<dbReference type="InterPro" id="IPR058649">
    <property type="entry name" value="CzcB_C"/>
</dbReference>
<name>A0A396ZC34_9LEPT</name>
<dbReference type="Pfam" id="PF25975">
    <property type="entry name" value="CzcB_C"/>
    <property type="match status" value="1"/>
</dbReference>
<dbReference type="SUPFAM" id="SSF111369">
    <property type="entry name" value="HlyD-like secretion proteins"/>
    <property type="match status" value="1"/>
</dbReference>
<dbReference type="GO" id="GO:0022857">
    <property type="term" value="F:transmembrane transporter activity"/>
    <property type="evidence" value="ECO:0007669"/>
    <property type="project" value="InterPro"/>
</dbReference>
<evidence type="ECO:0000259" key="3">
    <source>
        <dbReference type="Pfam" id="PF25954"/>
    </source>
</evidence>
<dbReference type="Pfam" id="PF25954">
    <property type="entry name" value="Beta-barrel_RND_2"/>
    <property type="match status" value="1"/>
</dbReference>
<dbReference type="InterPro" id="IPR058792">
    <property type="entry name" value="Beta-barrel_RND_2"/>
</dbReference>
<evidence type="ECO:0000256" key="1">
    <source>
        <dbReference type="ARBA" id="ARBA00009477"/>
    </source>
</evidence>
<gene>
    <name evidence="6" type="ORF">DLM75_07905</name>
</gene>
<dbReference type="Gene3D" id="2.40.420.20">
    <property type="match status" value="1"/>
</dbReference>
<evidence type="ECO:0000259" key="4">
    <source>
        <dbReference type="Pfam" id="PF25973"/>
    </source>
</evidence>
<dbReference type="RefSeq" id="WP_118967854.1">
    <property type="nucleotide sequence ID" value="NZ_QHCT01000001.1"/>
</dbReference>
<proteinExistence type="inferred from homology"/>
<keyword evidence="2" id="KW-0813">Transport</keyword>
<dbReference type="PANTHER" id="PTHR30097">
    <property type="entry name" value="CATION EFFLUX SYSTEM PROTEIN CUSB"/>
    <property type="match status" value="1"/>
</dbReference>
<feature type="domain" description="CzcB-like C-terminal circularly permuted SH3-like" evidence="5">
    <location>
        <begin position="328"/>
        <end position="387"/>
    </location>
</feature>